<dbReference type="PANTHER" id="PTHR44942:SF4">
    <property type="entry name" value="METHYLTRANSFERASE TYPE 11 DOMAIN-CONTAINING PROTEIN"/>
    <property type="match status" value="1"/>
</dbReference>
<evidence type="ECO:0000256" key="1">
    <source>
        <dbReference type="ARBA" id="ARBA00022603"/>
    </source>
</evidence>
<dbReference type="CDD" id="cd02440">
    <property type="entry name" value="AdoMet_MTases"/>
    <property type="match status" value="1"/>
</dbReference>
<dbReference type="PANTHER" id="PTHR44942">
    <property type="entry name" value="METHYLTRANSF_11 DOMAIN-CONTAINING PROTEIN"/>
    <property type="match status" value="1"/>
</dbReference>
<dbReference type="Proteomes" id="UP000720595">
    <property type="component" value="Unassembled WGS sequence"/>
</dbReference>
<dbReference type="Pfam" id="PF13847">
    <property type="entry name" value="Methyltransf_31"/>
    <property type="match status" value="1"/>
</dbReference>
<dbReference type="SUPFAM" id="SSF53335">
    <property type="entry name" value="S-adenosyl-L-methionine-dependent methyltransferases"/>
    <property type="match status" value="1"/>
</dbReference>
<evidence type="ECO:0000313" key="5">
    <source>
        <dbReference type="Proteomes" id="UP000720595"/>
    </source>
</evidence>
<organism evidence="4 5">
    <name type="scientific">Peptoniphilus gorbachii</name>
    <dbReference type="NCBI Taxonomy" id="411567"/>
    <lineage>
        <taxon>Bacteria</taxon>
        <taxon>Bacillati</taxon>
        <taxon>Bacillota</taxon>
        <taxon>Tissierellia</taxon>
        <taxon>Tissierellales</taxon>
        <taxon>Peptoniphilaceae</taxon>
        <taxon>Peptoniphilus</taxon>
    </lineage>
</organism>
<evidence type="ECO:0000256" key="2">
    <source>
        <dbReference type="ARBA" id="ARBA00022679"/>
    </source>
</evidence>
<evidence type="ECO:0000259" key="3">
    <source>
        <dbReference type="Pfam" id="PF13847"/>
    </source>
</evidence>
<dbReference type="InterPro" id="IPR029063">
    <property type="entry name" value="SAM-dependent_MTases_sf"/>
</dbReference>
<dbReference type="InterPro" id="IPR025714">
    <property type="entry name" value="Methyltranfer_dom"/>
</dbReference>
<keyword evidence="1" id="KW-0489">Methyltransferase</keyword>
<keyword evidence="5" id="KW-1185">Reference proteome</keyword>
<gene>
    <name evidence="4" type="ORF">JOD41_000595</name>
</gene>
<dbReference type="InterPro" id="IPR051052">
    <property type="entry name" value="Diverse_substrate_MTase"/>
</dbReference>
<dbReference type="RefSeq" id="WP_205051501.1">
    <property type="nucleotide sequence ID" value="NZ_JAFBDH010000002.1"/>
</dbReference>
<evidence type="ECO:0000313" key="4">
    <source>
        <dbReference type="EMBL" id="MBM7549873.1"/>
    </source>
</evidence>
<dbReference type="Gene3D" id="3.40.50.150">
    <property type="entry name" value="Vaccinia Virus protein VP39"/>
    <property type="match status" value="1"/>
</dbReference>
<sequence>MAENWTALLDKYINKLISPDGRQTYESKDELVNLMLKLAELKKSDKVMDIGCGWGNFSKVCSNFSDEVIGIEPNADNLQEAINRSNGNVKYIQGSFEELNCNQSVNKVISMLAFHQVPWDYKEKSLENISKILTTDGYFYLCDTMLLFDAENDTELFNKVYRFLLKETTPEEIYKNYIEPYLKENEVYTVEDMRENSPNDNWFYSLKELEHWSEKANMGLVKTVAICPFFGVVIFKKNN</sequence>
<name>A0ABS2MIN1_9FIRM</name>
<accession>A0ABS2MIN1</accession>
<dbReference type="EMBL" id="JAFBDH010000002">
    <property type="protein sequence ID" value="MBM7549873.1"/>
    <property type="molecule type" value="Genomic_DNA"/>
</dbReference>
<reference evidence="4 5" key="1">
    <citation type="submission" date="2021-01" db="EMBL/GenBank/DDBJ databases">
        <title>Genomic Encyclopedia of Type Strains, Phase IV (KMG-IV): sequencing the most valuable type-strain genomes for metagenomic binning, comparative biology and taxonomic classification.</title>
        <authorList>
            <person name="Goeker M."/>
        </authorList>
    </citation>
    <scope>NUCLEOTIDE SEQUENCE [LARGE SCALE GENOMIC DNA]</scope>
    <source>
        <strain evidence="4 5">DSM 21461</strain>
    </source>
</reference>
<comment type="caution">
    <text evidence="4">The sequence shown here is derived from an EMBL/GenBank/DDBJ whole genome shotgun (WGS) entry which is preliminary data.</text>
</comment>
<keyword evidence="2" id="KW-0808">Transferase</keyword>
<keyword evidence="4" id="KW-0830">Ubiquinone</keyword>
<feature type="domain" description="Methyltransferase" evidence="3">
    <location>
        <begin position="42"/>
        <end position="155"/>
    </location>
</feature>
<proteinExistence type="predicted"/>
<protein>
    <submittedName>
        <fullName evidence="4">Ubiquinone/menaquinone biosynthesis C-methylase UbiE</fullName>
    </submittedName>
</protein>